<dbReference type="AlphaFoldDB" id="A0A067PML2"/>
<proteinExistence type="predicted"/>
<evidence type="ECO:0000313" key="2">
    <source>
        <dbReference type="Proteomes" id="UP000027265"/>
    </source>
</evidence>
<dbReference type="InParanoid" id="A0A067PML2"/>
<feature type="non-terminal residue" evidence="1">
    <location>
        <position position="1"/>
    </location>
</feature>
<dbReference type="STRING" id="933084.A0A067PML2"/>
<organism evidence="1 2">
    <name type="scientific">Jaapia argillacea MUCL 33604</name>
    <dbReference type="NCBI Taxonomy" id="933084"/>
    <lineage>
        <taxon>Eukaryota</taxon>
        <taxon>Fungi</taxon>
        <taxon>Dikarya</taxon>
        <taxon>Basidiomycota</taxon>
        <taxon>Agaricomycotina</taxon>
        <taxon>Agaricomycetes</taxon>
        <taxon>Agaricomycetidae</taxon>
        <taxon>Jaapiales</taxon>
        <taxon>Jaapiaceae</taxon>
        <taxon>Jaapia</taxon>
    </lineage>
</organism>
<protein>
    <submittedName>
        <fullName evidence="1">Uncharacterized protein</fullName>
    </submittedName>
</protein>
<accession>A0A067PML2</accession>
<dbReference type="HOGENOM" id="CLU_134793_0_0_1"/>
<dbReference type="OrthoDB" id="198652at2759"/>
<gene>
    <name evidence="1" type="ORF">JAAARDRAFT_109352</name>
</gene>
<feature type="non-terminal residue" evidence="1">
    <location>
        <position position="170"/>
    </location>
</feature>
<dbReference type="Proteomes" id="UP000027265">
    <property type="component" value="Unassembled WGS sequence"/>
</dbReference>
<sequence length="170" mass="19974">AYIDDSWSFDIADRLLFYPPYNQHYPEKQMKLLLLWDELGIPHKKEKQLFSSRLKIIGFDVDPNAMTATMPDEAKADLIQAFREFIRSPPCGSCRHSLCDFQQIIGWVNWSLNVYPLVKPALCHMYEKIRGKVKPLVEIFINKHIHDDLSWLANRLEKANGVYFFEAVDW</sequence>
<reference evidence="2" key="1">
    <citation type="journal article" date="2014" name="Proc. Natl. Acad. Sci. U.S.A.">
        <title>Extensive sampling of basidiomycete genomes demonstrates inadequacy of the white-rot/brown-rot paradigm for wood decay fungi.</title>
        <authorList>
            <person name="Riley R."/>
            <person name="Salamov A.A."/>
            <person name="Brown D.W."/>
            <person name="Nagy L.G."/>
            <person name="Floudas D."/>
            <person name="Held B.W."/>
            <person name="Levasseur A."/>
            <person name="Lombard V."/>
            <person name="Morin E."/>
            <person name="Otillar R."/>
            <person name="Lindquist E.A."/>
            <person name="Sun H."/>
            <person name="LaButti K.M."/>
            <person name="Schmutz J."/>
            <person name="Jabbour D."/>
            <person name="Luo H."/>
            <person name="Baker S.E."/>
            <person name="Pisabarro A.G."/>
            <person name="Walton J.D."/>
            <person name="Blanchette R.A."/>
            <person name="Henrissat B."/>
            <person name="Martin F."/>
            <person name="Cullen D."/>
            <person name="Hibbett D.S."/>
            <person name="Grigoriev I.V."/>
        </authorList>
    </citation>
    <scope>NUCLEOTIDE SEQUENCE [LARGE SCALE GENOMIC DNA]</scope>
    <source>
        <strain evidence="2">MUCL 33604</strain>
    </source>
</reference>
<keyword evidence="2" id="KW-1185">Reference proteome</keyword>
<dbReference type="EMBL" id="KL197723">
    <property type="protein sequence ID" value="KDQ56019.1"/>
    <property type="molecule type" value="Genomic_DNA"/>
</dbReference>
<name>A0A067PML2_9AGAM</name>
<evidence type="ECO:0000313" key="1">
    <source>
        <dbReference type="EMBL" id="KDQ56019.1"/>
    </source>
</evidence>